<comment type="catalytic activity">
    <reaction evidence="1">
        <text>S-ubiquitinyl-[E2 ubiquitin-conjugating enzyme]-L-cysteine + [acceptor protein]-L-lysine = [E2 ubiquitin-conjugating enzyme]-L-cysteine + N(6)-ubiquitinyl-[acceptor protein]-L-lysine.</text>
        <dbReference type="EC" id="2.3.2.27"/>
    </reaction>
</comment>
<evidence type="ECO:0000256" key="4">
    <source>
        <dbReference type="ARBA" id="ARBA00022723"/>
    </source>
</evidence>
<evidence type="ECO:0000256" key="5">
    <source>
        <dbReference type="ARBA" id="ARBA00022771"/>
    </source>
</evidence>
<evidence type="ECO:0000256" key="8">
    <source>
        <dbReference type="ARBA" id="ARBA00024209"/>
    </source>
</evidence>
<dbReference type="PANTHER" id="PTHR14155">
    <property type="entry name" value="RING FINGER DOMAIN-CONTAINING"/>
    <property type="match status" value="1"/>
</dbReference>
<dbReference type="Gene3D" id="3.30.40.10">
    <property type="entry name" value="Zinc/RING finger domain, C3HC4 (zinc finger)"/>
    <property type="match status" value="1"/>
</dbReference>
<dbReference type="InterPro" id="IPR053238">
    <property type="entry name" value="RING-H2_zinc_finger"/>
</dbReference>
<dbReference type="GO" id="GO:0008270">
    <property type="term" value="F:zinc ion binding"/>
    <property type="evidence" value="ECO:0007669"/>
    <property type="project" value="UniProtKB-KW"/>
</dbReference>
<organism evidence="11 12">
    <name type="scientific">Brassica carinata</name>
    <name type="common">Ethiopian mustard</name>
    <name type="synonym">Abyssinian cabbage</name>
    <dbReference type="NCBI Taxonomy" id="52824"/>
    <lineage>
        <taxon>Eukaryota</taxon>
        <taxon>Viridiplantae</taxon>
        <taxon>Streptophyta</taxon>
        <taxon>Embryophyta</taxon>
        <taxon>Tracheophyta</taxon>
        <taxon>Spermatophyta</taxon>
        <taxon>Magnoliopsida</taxon>
        <taxon>eudicotyledons</taxon>
        <taxon>Gunneridae</taxon>
        <taxon>Pentapetalae</taxon>
        <taxon>rosids</taxon>
        <taxon>malvids</taxon>
        <taxon>Brassicales</taxon>
        <taxon>Brassicaceae</taxon>
        <taxon>Brassiceae</taxon>
        <taxon>Brassica</taxon>
    </lineage>
</organism>
<dbReference type="InterPro" id="IPR001841">
    <property type="entry name" value="Znf_RING"/>
</dbReference>
<sequence length="203" mass="22975">METKSLKVEISAQVTPQGLSLGLLNSVLISQCREIQEFLVDESDDGNNITSLGSYPDSSSYPDMLSLLRFKDFEPTTVHQQIKTRQRPCLVPTYHRSDYLPQGPLLITVFLKLTKKEYFVAPFSSAPWTAKVEGSCAICPEEMSEESEQESLCQPPGCVHMFHEDCLTHWLNRHYSCPLRRQSTNPLTNKQSEALEMLGEGFK</sequence>
<comment type="similarity">
    <text evidence="8">Belongs to the RING-type zinc finger family. ATL subfamily.</text>
</comment>
<dbReference type="EC" id="2.3.2.27" evidence="3"/>
<dbReference type="EMBL" id="JAAMPC010000006">
    <property type="protein sequence ID" value="KAG2308233.1"/>
    <property type="molecule type" value="Genomic_DNA"/>
</dbReference>
<evidence type="ECO:0000256" key="7">
    <source>
        <dbReference type="ARBA" id="ARBA00022833"/>
    </source>
</evidence>
<keyword evidence="4" id="KW-0479">Metal-binding</keyword>
<evidence type="ECO:0000256" key="1">
    <source>
        <dbReference type="ARBA" id="ARBA00000900"/>
    </source>
</evidence>
<keyword evidence="5 9" id="KW-0863">Zinc-finger</keyword>
<dbReference type="InterPro" id="IPR013083">
    <property type="entry name" value="Znf_RING/FYVE/PHD"/>
</dbReference>
<evidence type="ECO:0000256" key="6">
    <source>
        <dbReference type="ARBA" id="ARBA00022786"/>
    </source>
</evidence>
<evidence type="ECO:0000256" key="9">
    <source>
        <dbReference type="PROSITE-ProRule" id="PRU00175"/>
    </source>
</evidence>
<dbReference type="SUPFAM" id="SSF57850">
    <property type="entry name" value="RING/U-box"/>
    <property type="match status" value="1"/>
</dbReference>
<keyword evidence="6" id="KW-0833">Ubl conjugation pathway</keyword>
<dbReference type="AlphaFoldDB" id="A0A8X7VBI6"/>
<keyword evidence="7" id="KW-0862">Zinc</keyword>
<evidence type="ECO:0000256" key="2">
    <source>
        <dbReference type="ARBA" id="ARBA00004906"/>
    </source>
</evidence>
<dbReference type="Proteomes" id="UP000886595">
    <property type="component" value="Unassembled WGS sequence"/>
</dbReference>
<gene>
    <name evidence="11" type="ORF">Bca52824_027981</name>
</gene>
<feature type="domain" description="RING-type" evidence="10">
    <location>
        <begin position="136"/>
        <end position="181"/>
    </location>
</feature>
<dbReference type="PANTHER" id="PTHR14155:SF627">
    <property type="entry name" value="OS06G0192800 PROTEIN"/>
    <property type="match status" value="1"/>
</dbReference>
<dbReference type="PROSITE" id="PS50089">
    <property type="entry name" value="ZF_RING_2"/>
    <property type="match status" value="1"/>
</dbReference>
<name>A0A8X7VBI6_BRACI</name>
<reference evidence="11 12" key="1">
    <citation type="submission" date="2020-02" db="EMBL/GenBank/DDBJ databases">
        <authorList>
            <person name="Ma Q."/>
            <person name="Huang Y."/>
            <person name="Song X."/>
            <person name="Pei D."/>
        </authorList>
    </citation>
    <scope>NUCLEOTIDE SEQUENCE [LARGE SCALE GENOMIC DNA]</scope>
    <source>
        <strain evidence="11">Sxm20200214</strain>
        <tissue evidence="11">Leaf</tissue>
    </source>
</reference>
<comment type="caution">
    <text evidence="11">The sequence shown here is derived from an EMBL/GenBank/DDBJ whole genome shotgun (WGS) entry which is preliminary data.</text>
</comment>
<dbReference type="GO" id="GO:0061630">
    <property type="term" value="F:ubiquitin protein ligase activity"/>
    <property type="evidence" value="ECO:0007669"/>
    <property type="project" value="UniProtKB-EC"/>
</dbReference>
<comment type="pathway">
    <text evidence="2">Protein modification; protein ubiquitination.</text>
</comment>
<protein>
    <recommendedName>
        <fullName evidence="3">RING-type E3 ubiquitin transferase</fullName>
        <ecNumber evidence="3">2.3.2.27</ecNumber>
    </recommendedName>
</protein>
<evidence type="ECO:0000256" key="3">
    <source>
        <dbReference type="ARBA" id="ARBA00012483"/>
    </source>
</evidence>
<proteinExistence type="inferred from homology"/>
<evidence type="ECO:0000313" key="12">
    <source>
        <dbReference type="Proteomes" id="UP000886595"/>
    </source>
</evidence>
<accession>A0A8X7VBI6</accession>
<keyword evidence="12" id="KW-1185">Reference proteome</keyword>
<dbReference type="OrthoDB" id="21204at2759"/>
<dbReference type="Pfam" id="PF13639">
    <property type="entry name" value="zf-RING_2"/>
    <property type="match status" value="1"/>
</dbReference>
<evidence type="ECO:0000313" key="11">
    <source>
        <dbReference type="EMBL" id="KAG2308233.1"/>
    </source>
</evidence>
<evidence type="ECO:0000259" key="10">
    <source>
        <dbReference type="PROSITE" id="PS50089"/>
    </source>
</evidence>